<dbReference type="OrthoDB" id="1903255at2759"/>
<dbReference type="EMBL" id="BKCP01004661">
    <property type="protein sequence ID" value="GER33051.1"/>
    <property type="molecule type" value="Genomic_DNA"/>
</dbReference>
<organism evidence="1 2">
    <name type="scientific">Striga asiatica</name>
    <name type="common">Asiatic witchweed</name>
    <name type="synonym">Buchnera asiatica</name>
    <dbReference type="NCBI Taxonomy" id="4170"/>
    <lineage>
        <taxon>Eukaryota</taxon>
        <taxon>Viridiplantae</taxon>
        <taxon>Streptophyta</taxon>
        <taxon>Embryophyta</taxon>
        <taxon>Tracheophyta</taxon>
        <taxon>Spermatophyta</taxon>
        <taxon>Magnoliopsida</taxon>
        <taxon>eudicotyledons</taxon>
        <taxon>Gunneridae</taxon>
        <taxon>Pentapetalae</taxon>
        <taxon>asterids</taxon>
        <taxon>lamiids</taxon>
        <taxon>Lamiales</taxon>
        <taxon>Orobanchaceae</taxon>
        <taxon>Buchnereae</taxon>
        <taxon>Striga</taxon>
    </lineage>
</organism>
<gene>
    <name evidence="1" type="ORF">STAS_09156</name>
</gene>
<accession>A0A5A7PKA0</accession>
<evidence type="ECO:0000313" key="2">
    <source>
        <dbReference type="Proteomes" id="UP000325081"/>
    </source>
</evidence>
<feature type="non-terminal residue" evidence="1">
    <location>
        <position position="219"/>
    </location>
</feature>
<comment type="caution">
    <text evidence="1">The sequence shown here is derived from an EMBL/GenBank/DDBJ whole genome shotgun (WGS) entry which is preliminary data.</text>
</comment>
<feature type="non-terminal residue" evidence="1">
    <location>
        <position position="1"/>
    </location>
</feature>
<evidence type="ECO:0000313" key="1">
    <source>
        <dbReference type="EMBL" id="GER33051.1"/>
    </source>
</evidence>
<protein>
    <submittedName>
        <fullName evidence="1">UPF0182 protein Lxx09300</fullName>
    </submittedName>
</protein>
<keyword evidence="2" id="KW-1185">Reference proteome</keyword>
<proteinExistence type="predicted"/>
<dbReference type="AlphaFoldDB" id="A0A5A7PKA0"/>
<sequence>KETQSIKRIKNIQPNLPSFVSATPVRKSLLIHVSSSHNPHFTGRLRALTTIPPPESPPPPNLKPPLYIRAVLPRIQEPVKPRHHDLLLPAHRQRQNRVRKPFLDQMTIEPPRGPSHPPEILLSLPNPDKKPGRNPTDLEPVDSWHFAVGPSQLGLRGPRPQEILCHLSVDHYIQQPLKVIRLPGYKARSPRIVTFGGPLSKETPCLSRFGRNSRGASWS</sequence>
<dbReference type="Proteomes" id="UP000325081">
    <property type="component" value="Unassembled WGS sequence"/>
</dbReference>
<reference evidence="2" key="1">
    <citation type="journal article" date="2019" name="Curr. Biol.">
        <title>Genome Sequence of Striga asiatica Provides Insight into the Evolution of Plant Parasitism.</title>
        <authorList>
            <person name="Yoshida S."/>
            <person name="Kim S."/>
            <person name="Wafula E.K."/>
            <person name="Tanskanen J."/>
            <person name="Kim Y.M."/>
            <person name="Honaas L."/>
            <person name="Yang Z."/>
            <person name="Spallek T."/>
            <person name="Conn C.E."/>
            <person name="Ichihashi Y."/>
            <person name="Cheong K."/>
            <person name="Cui S."/>
            <person name="Der J.P."/>
            <person name="Gundlach H."/>
            <person name="Jiao Y."/>
            <person name="Hori C."/>
            <person name="Ishida J.K."/>
            <person name="Kasahara H."/>
            <person name="Kiba T."/>
            <person name="Kim M.S."/>
            <person name="Koo N."/>
            <person name="Laohavisit A."/>
            <person name="Lee Y.H."/>
            <person name="Lumba S."/>
            <person name="McCourt P."/>
            <person name="Mortimer J.C."/>
            <person name="Mutuku J.M."/>
            <person name="Nomura T."/>
            <person name="Sasaki-Sekimoto Y."/>
            <person name="Seto Y."/>
            <person name="Wang Y."/>
            <person name="Wakatake T."/>
            <person name="Sakakibara H."/>
            <person name="Demura T."/>
            <person name="Yamaguchi S."/>
            <person name="Yoneyama K."/>
            <person name="Manabe R.I."/>
            <person name="Nelson D.C."/>
            <person name="Schulman A.H."/>
            <person name="Timko M.P."/>
            <person name="dePamphilis C.W."/>
            <person name="Choi D."/>
            <person name="Shirasu K."/>
        </authorList>
    </citation>
    <scope>NUCLEOTIDE SEQUENCE [LARGE SCALE GENOMIC DNA]</scope>
    <source>
        <strain evidence="2">cv. UVA1</strain>
    </source>
</reference>
<name>A0A5A7PKA0_STRAF</name>